<dbReference type="AlphaFoldDB" id="A0AAV7W3M7"/>
<organism evidence="2 3">
    <name type="scientific">Pleurodeles waltl</name>
    <name type="common">Iberian ribbed newt</name>
    <dbReference type="NCBI Taxonomy" id="8319"/>
    <lineage>
        <taxon>Eukaryota</taxon>
        <taxon>Metazoa</taxon>
        <taxon>Chordata</taxon>
        <taxon>Craniata</taxon>
        <taxon>Vertebrata</taxon>
        <taxon>Euteleostomi</taxon>
        <taxon>Amphibia</taxon>
        <taxon>Batrachia</taxon>
        <taxon>Caudata</taxon>
        <taxon>Salamandroidea</taxon>
        <taxon>Salamandridae</taxon>
        <taxon>Pleurodelinae</taxon>
        <taxon>Pleurodeles</taxon>
    </lineage>
</organism>
<evidence type="ECO:0000256" key="1">
    <source>
        <dbReference type="SAM" id="MobiDB-lite"/>
    </source>
</evidence>
<gene>
    <name evidence="2" type="ORF">NDU88_003963</name>
</gene>
<proteinExistence type="predicted"/>
<evidence type="ECO:0000313" key="3">
    <source>
        <dbReference type="Proteomes" id="UP001066276"/>
    </source>
</evidence>
<comment type="caution">
    <text evidence="2">The sequence shown here is derived from an EMBL/GenBank/DDBJ whole genome shotgun (WGS) entry which is preliminary data.</text>
</comment>
<accession>A0AAV7W3M7</accession>
<protein>
    <submittedName>
        <fullName evidence="2">Uncharacterized protein</fullName>
    </submittedName>
</protein>
<feature type="compositionally biased region" description="Low complexity" evidence="1">
    <location>
        <begin position="200"/>
        <end position="215"/>
    </location>
</feature>
<dbReference type="Proteomes" id="UP001066276">
    <property type="component" value="Chromosome 1_2"/>
</dbReference>
<name>A0AAV7W3M7_PLEWA</name>
<feature type="region of interest" description="Disordered" evidence="1">
    <location>
        <begin position="120"/>
        <end position="170"/>
    </location>
</feature>
<feature type="compositionally biased region" description="Low complexity" evidence="1">
    <location>
        <begin position="22"/>
        <end position="34"/>
    </location>
</feature>
<feature type="region of interest" description="Disordered" evidence="1">
    <location>
        <begin position="1"/>
        <end position="34"/>
    </location>
</feature>
<dbReference type="EMBL" id="JANPWB010000002">
    <property type="protein sequence ID" value="KAJ1208580.1"/>
    <property type="molecule type" value="Genomic_DNA"/>
</dbReference>
<evidence type="ECO:0000313" key="2">
    <source>
        <dbReference type="EMBL" id="KAJ1208580.1"/>
    </source>
</evidence>
<feature type="compositionally biased region" description="Polar residues" evidence="1">
    <location>
        <begin position="131"/>
        <end position="141"/>
    </location>
</feature>
<feature type="region of interest" description="Disordered" evidence="1">
    <location>
        <begin position="196"/>
        <end position="221"/>
    </location>
</feature>
<feature type="region of interest" description="Disordered" evidence="1">
    <location>
        <begin position="54"/>
        <end position="98"/>
    </location>
</feature>
<reference evidence="2" key="1">
    <citation type="journal article" date="2022" name="bioRxiv">
        <title>Sequencing and chromosome-scale assembly of the giantPleurodeles waltlgenome.</title>
        <authorList>
            <person name="Brown T."/>
            <person name="Elewa A."/>
            <person name="Iarovenko S."/>
            <person name="Subramanian E."/>
            <person name="Araus A.J."/>
            <person name="Petzold A."/>
            <person name="Susuki M."/>
            <person name="Suzuki K.-i.T."/>
            <person name="Hayashi T."/>
            <person name="Toyoda A."/>
            <person name="Oliveira C."/>
            <person name="Osipova E."/>
            <person name="Leigh N.D."/>
            <person name="Simon A."/>
            <person name="Yun M.H."/>
        </authorList>
    </citation>
    <scope>NUCLEOTIDE SEQUENCE</scope>
    <source>
        <strain evidence="2">20211129_DDA</strain>
        <tissue evidence="2">Liver</tissue>
    </source>
</reference>
<sequence>MAGNANAPHGAPRLTSGGVEGSSPHPSRLSSSRTSAYLHSRIRVFGSLSFAVRSTASSRPSGVRVPRRSAQSGHVSGRAPHSGPGEAPRPPFRSGQAWRGSPPPVLICLLFFPDLRAPAQRGPGRHGSSFAIHTTVPQESRSLGAAPTPRLRSQHSEQPHQRTSPSPRVRRGAAALAAILVFGPLVAGVYGSDIPDARSSRGSPGSRSPQAPQGSAKCLDNGSFMGRMTEGSRALSECDRHLDARSSASIMILMKQLHLR</sequence>
<keyword evidence="3" id="KW-1185">Reference proteome</keyword>